<evidence type="ECO:0000313" key="6">
    <source>
        <dbReference type="Proteomes" id="UP000824120"/>
    </source>
</evidence>
<dbReference type="PANTHER" id="PTHR31470">
    <property type="entry name" value="CYSTEINE PROTEINASES SUPERFAMILY PROTEIN-RELATED-RELATED"/>
    <property type="match status" value="1"/>
</dbReference>
<keyword evidence="6" id="KW-1185">Reference proteome</keyword>
<dbReference type="OrthoDB" id="10464094at2759"/>
<dbReference type="PROSITE" id="PS50600">
    <property type="entry name" value="ULP_PROTEASE"/>
    <property type="match status" value="1"/>
</dbReference>
<name>A0A9J6B0H5_SOLCO</name>
<keyword evidence="3" id="KW-0378">Hydrolase</keyword>
<dbReference type="Proteomes" id="UP000824120">
    <property type="component" value="Chromosome 1"/>
</dbReference>
<evidence type="ECO:0000256" key="2">
    <source>
        <dbReference type="ARBA" id="ARBA00022670"/>
    </source>
</evidence>
<dbReference type="InterPro" id="IPR038765">
    <property type="entry name" value="Papain-like_cys_pep_sf"/>
</dbReference>
<dbReference type="GO" id="GO:0008234">
    <property type="term" value="F:cysteine-type peptidase activity"/>
    <property type="evidence" value="ECO:0007669"/>
    <property type="project" value="InterPro"/>
</dbReference>
<keyword evidence="2" id="KW-0645">Protease</keyword>
<organism evidence="5 6">
    <name type="scientific">Solanum commersonii</name>
    <name type="common">Commerson's wild potato</name>
    <name type="synonym">Commerson's nightshade</name>
    <dbReference type="NCBI Taxonomy" id="4109"/>
    <lineage>
        <taxon>Eukaryota</taxon>
        <taxon>Viridiplantae</taxon>
        <taxon>Streptophyta</taxon>
        <taxon>Embryophyta</taxon>
        <taxon>Tracheophyta</taxon>
        <taxon>Spermatophyta</taxon>
        <taxon>Magnoliopsida</taxon>
        <taxon>eudicotyledons</taxon>
        <taxon>Gunneridae</taxon>
        <taxon>Pentapetalae</taxon>
        <taxon>asterids</taxon>
        <taxon>lamiids</taxon>
        <taxon>Solanales</taxon>
        <taxon>Solanaceae</taxon>
        <taxon>Solanoideae</taxon>
        <taxon>Solaneae</taxon>
        <taxon>Solanum</taxon>
    </lineage>
</organism>
<accession>A0A9J6B0H5</accession>
<comment type="caution">
    <text evidence="5">The sequence shown here is derived from an EMBL/GenBank/DDBJ whole genome shotgun (WGS) entry which is preliminary data.</text>
</comment>
<evidence type="ECO:0000256" key="1">
    <source>
        <dbReference type="ARBA" id="ARBA00005234"/>
    </source>
</evidence>
<dbReference type="SUPFAM" id="SSF54001">
    <property type="entry name" value="Cysteine proteinases"/>
    <property type="match status" value="1"/>
</dbReference>
<proteinExistence type="inferred from homology"/>
<dbReference type="InterPro" id="IPR003653">
    <property type="entry name" value="Peptidase_C48_C"/>
</dbReference>
<protein>
    <recommendedName>
        <fullName evidence="4">Ubiquitin-like protease family profile domain-containing protein</fullName>
    </recommendedName>
</protein>
<feature type="domain" description="Ubiquitin-like protease family profile" evidence="4">
    <location>
        <begin position="1"/>
        <end position="174"/>
    </location>
</feature>
<dbReference type="Pfam" id="PF02902">
    <property type="entry name" value="Peptidase_C48"/>
    <property type="match status" value="1"/>
</dbReference>
<evidence type="ECO:0000313" key="5">
    <source>
        <dbReference type="EMBL" id="KAG5630230.1"/>
    </source>
</evidence>
<reference evidence="5 6" key="1">
    <citation type="submission" date="2020-09" db="EMBL/GenBank/DDBJ databases">
        <title>De no assembly of potato wild relative species, Solanum commersonii.</title>
        <authorList>
            <person name="Cho K."/>
        </authorList>
    </citation>
    <scope>NUCLEOTIDE SEQUENCE [LARGE SCALE GENOMIC DNA]</scope>
    <source>
        <strain evidence="5">LZ3.2</strain>
        <tissue evidence="5">Leaf</tissue>
    </source>
</reference>
<dbReference type="EMBL" id="JACXVP010000001">
    <property type="protein sequence ID" value="KAG5630230.1"/>
    <property type="molecule type" value="Genomic_DNA"/>
</dbReference>
<comment type="similarity">
    <text evidence="1">Belongs to the peptidase C48 family.</text>
</comment>
<evidence type="ECO:0000259" key="4">
    <source>
        <dbReference type="PROSITE" id="PS50600"/>
    </source>
</evidence>
<dbReference type="Gene3D" id="3.40.395.10">
    <property type="entry name" value="Adenoviral Proteinase, Chain A"/>
    <property type="match status" value="1"/>
</dbReference>
<evidence type="ECO:0000256" key="3">
    <source>
        <dbReference type="ARBA" id="ARBA00022801"/>
    </source>
</evidence>
<sequence length="174" mass="20259">MYYLCKFCKYDPNNSVRVTTTDSFFIKWVVQIQNAGEENGKEERLINIHHDVAQCIRSDKIFANTPWVDVDYVCIPINSSDAFHWFLVVFSIRSRCLYIYDSLYGFGTKHTKAVMSLVQKLSKMIPLFLVTTDYYGLRKDIDSNTNVYCSKKPVGDPLACMKREHIPQQVDDFE</sequence>
<dbReference type="GO" id="GO:0006508">
    <property type="term" value="P:proteolysis"/>
    <property type="evidence" value="ECO:0007669"/>
    <property type="project" value="UniProtKB-KW"/>
</dbReference>
<dbReference type="AlphaFoldDB" id="A0A9J6B0H5"/>
<gene>
    <name evidence="5" type="ORF">H5410_001947</name>
</gene>
<dbReference type="PANTHER" id="PTHR31470:SF56">
    <property type="entry name" value="ULP1 PROTEASE FAMILY, C-TERMINAL CATALYTIC DOMAIN CONTAINING PROTEIN"/>
    <property type="match status" value="1"/>
</dbReference>